<evidence type="ECO:0000313" key="2">
    <source>
        <dbReference type="Proteomes" id="UP000019491"/>
    </source>
</evidence>
<proteinExistence type="predicted"/>
<organism evidence="1 2">
    <name type="scientific">Rhodococcus wratislaviensis NBRC 100605</name>
    <dbReference type="NCBI Taxonomy" id="1219028"/>
    <lineage>
        <taxon>Bacteria</taxon>
        <taxon>Bacillati</taxon>
        <taxon>Actinomycetota</taxon>
        <taxon>Actinomycetes</taxon>
        <taxon>Mycobacteriales</taxon>
        <taxon>Nocardiaceae</taxon>
        <taxon>Rhodococcus</taxon>
    </lineage>
</organism>
<dbReference type="Proteomes" id="UP000019491">
    <property type="component" value="Unassembled WGS sequence"/>
</dbReference>
<dbReference type="EMBL" id="BAWF01000019">
    <property type="protein sequence ID" value="GAF45304.1"/>
    <property type="molecule type" value="Genomic_DNA"/>
</dbReference>
<protein>
    <submittedName>
        <fullName evidence="1">Uncharacterized protein</fullName>
    </submittedName>
</protein>
<reference evidence="1 2" key="1">
    <citation type="submission" date="2014-02" db="EMBL/GenBank/DDBJ databases">
        <title>Whole genome shotgun sequence of Rhodococcus wratislaviensis NBRC 100605.</title>
        <authorList>
            <person name="Hosoyama A."/>
            <person name="Tsuchikane K."/>
            <person name="Yoshida I."/>
            <person name="Ohji S."/>
            <person name="Ichikawa N."/>
            <person name="Yamazoe A."/>
            <person name="Fujita N."/>
        </authorList>
    </citation>
    <scope>NUCLEOTIDE SEQUENCE [LARGE SCALE GENOMIC DNA]</scope>
    <source>
        <strain evidence="1 2">NBRC 100605</strain>
    </source>
</reference>
<keyword evidence="2" id="KW-1185">Reference proteome</keyword>
<accession>X0PR14</accession>
<gene>
    <name evidence="1" type="ORF">RW1_019_00560</name>
</gene>
<evidence type="ECO:0000313" key="1">
    <source>
        <dbReference type="EMBL" id="GAF45304.1"/>
    </source>
</evidence>
<dbReference type="AlphaFoldDB" id="X0PR14"/>
<sequence>MQYGERCAPTGELRRIEPDDIRALIREEHSTVRSRADSSEFHYPQTGQRSGWSLQYHSKHLNFSDGVHAWARVGNHAGA</sequence>
<comment type="caution">
    <text evidence="1">The sequence shown here is derived from an EMBL/GenBank/DDBJ whole genome shotgun (WGS) entry which is preliminary data.</text>
</comment>
<name>X0PR14_RHOWR</name>